<dbReference type="SUPFAM" id="SSF52402">
    <property type="entry name" value="Adenine nucleotide alpha hydrolases-like"/>
    <property type="match status" value="1"/>
</dbReference>
<dbReference type="InterPro" id="IPR036097">
    <property type="entry name" value="HisK_dim/P_sf"/>
</dbReference>
<dbReference type="Pfam" id="PF00582">
    <property type="entry name" value="Usp"/>
    <property type="match status" value="1"/>
</dbReference>
<gene>
    <name evidence="16" type="ORF">SAMN02982929_02747</name>
    <name evidence="17" type="ORF">SAMN05216506_11517</name>
</gene>
<comment type="subcellular location">
    <subcellularLocation>
        <location evidence="3">Cell membrane</location>
    </subcellularLocation>
    <subcellularLocation>
        <location evidence="2">Membrane</location>
        <topology evidence="2">Multi-pass membrane protein</topology>
    </subcellularLocation>
</comment>
<proteinExistence type="predicted"/>
<keyword evidence="12" id="KW-0902">Two-component regulatory system</keyword>
<dbReference type="InterPro" id="IPR025201">
    <property type="entry name" value="KdpD_TM"/>
</dbReference>
<evidence type="ECO:0000256" key="5">
    <source>
        <dbReference type="ARBA" id="ARBA00022553"/>
    </source>
</evidence>
<dbReference type="SMART" id="SM00387">
    <property type="entry name" value="HATPase_c"/>
    <property type="match status" value="1"/>
</dbReference>
<keyword evidence="8" id="KW-0547">Nucleotide-binding</keyword>
<dbReference type="InterPro" id="IPR006016">
    <property type="entry name" value="UspA"/>
</dbReference>
<evidence type="ECO:0000256" key="9">
    <source>
        <dbReference type="ARBA" id="ARBA00022777"/>
    </source>
</evidence>
<reference evidence="18 19" key="1">
    <citation type="submission" date="2016-10" db="EMBL/GenBank/DDBJ databases">
        <authorList>
            <person name="Varghese N."/>
            <person name="Submissions S."/>
        </authorList>
    </citation>
    <scope>NUCLEOTIDE SEQUENCE [LARGE SCALE GENOMIC DNA]</scope>
    <source>
        <strain evidence="19">ATCC 20501</strain>
        <strain evidence="17 18">CGMCC 4.3529</strain>
    </source>
</reference>
<dbReference type="SUPFAM" id="SSF55874">
    <property type="entry name" value="ATPase domain of HSP90 chaperone/DNA topoisomerase II/histidine kinase"/>
    <property type="match status" value="1"/>
</dbReference>
<feature type="transmembrane region" description="Helical" evidence="14">
    <location>
        <begin position="384"/>
        <end position="403"/>
    </location>
</feature>
<evidence type="ECO:0000256" key="8">
    <source>
        <dbReference type="ARBA" id="ARBA00022741"/>
    </source>
</evidence>
<comment type="catalytic activity">
    <reaction evidence="1">
        <text>ATP + protein L-histidine = ADP + protein N-phospho-L-histidine.</text>
        <dbReference type="EC" id="2.7.13.3"/>
    </reaction>
</comment>
<dbReference type="Pfam" id="PF00512">
    <property type="entry name" value="HisKA"/>
    <property type="match status" value="1"/>
</dbReference>
<dbReference type="AlphaFoldDB" id="A0A1H6BPJ1"/>
<dbReference type="CDD" id="cd00082">
    <property type="entry name" value="HisKA"/>
    <property type="match status" value="1"/>
</dbReference>
<dbReference type="Proteomes" id="UP000199690">
    <property type="component" value="Unassembled WGS sequence"/>
</dbReference>
<evidence type="ECO:0000256" key="1">
    <source>
        <dbReference type="ARBA" id="ARBA00000085"/>
    </source>
</evidence>
<dbReference type="GO" id="GO:0005737">
    <property type="term" value="C:cytoplasm"/>
    <property type="evidence" value="ECO:0007669"/>
    <property type="project" value="UniProtKB-ARBA"/>
</dbReference>
<feature type="transmembrane region" description="Helical" evidence="14">
    <location>
        <begin position="461"/>
        <end position="478"/>
    </location>
</feature>
<dbReference type="InterPro" id="IPR003852">
    <property type="entry name" value="Sig_transdc_His_kinase_KdpD_N"/>
</dbReference>
<dbReference type="Gene3D" id="3.40.50.300">
    <property type="entry name" value="P-loop containing nucleotide triphosphate hydrolases"/>
    <property type="match status" value="1"/>
</dbReference>
<dbReference type="SMART" id="SM00388">
    <property type="entry name" value="HisKA"/>
    <property type="match status" value="1"/>
</dbReference>
<evidence type="ECO:0000256" key="11">
    <source>
        <dbReference type="ARBA" id="ARBA00022989"/>
    </source>
</evidence>
<evidence type="ECO:0000313" key="17">
    <source>
        <dbReference type="EMBL" id="SFE84373.1"/>
    </source>
</evidence>
<evidence type="ECO:0000259" key="15">
    <source>
        <dbReference type="PROSITE" id="PS50109"/>
    </source>
</evidence>
<evidence type="ECO:0000256" key="6">
    <source>
        <dbReference type="ARBA" id="ARBA00022679"/>
    </source>
</evidence>
<dbReference type="SUPFAM" id="SSF47384">
    <property type="entry name" value="Homodimeric domain of signal transducing histidine kinase"/>
    <property type="match status" value="1"/>
</dbReference>
<dbReference type="SMR" id="A0A1H6BPJ1"/>
<dbReference type="PANTHER" id="PTHR45569:SF1">
    <property type="entry name" value="SENSOR PROTEIN KDPD"/>
    <property type="match status" value="1"/>
</dbReference>
<dbReference type="Pfam" id="PF02518">
    <property type="entry name" value="HATPase_c"/>
    <property type="match status" value="1"/>
</dbReference>
<dbReference type="InterPro" id="IPR027417">
    <property type="entry name" value="P-loop_NTPase"/>
</dbReference>
<dbReference type="Gene3D" id="1.10.287.130">
    <property type="match status" value="1"/>
</dbReference>
<dbReference type="InterPro" id="IPR036890">
    <property type="entry name" value="HATPase_C_sf"/>
</dbReference>
<dbReference type="EMBL" id="FNVB01000004">
    <property type="protein sequence ID" value="SEG62611.1"/>
    <property type="molecule type" value="Genomic_DNA"/>
</dbReference>
<dbReference type="Pfam" id="PF02702">
    <property type="entry name" value="KdpD"/>
    <property type="match status" value="1"/>
</dbReference>
<dbReference type="PANTHER" id="PTHR45569">
    <property type="entry name" value="SENSOR PROTEIN KDPD"/>
    <property type="match status" value="1"/>
</dbReference>
<reference evidence="16" key="2">
    <citation type="submission" date="2016-10" db="EMBL/GenBank/DDBJ databases">
        <authorList>
            <person name="de Groot N.N."/>
        </authorList>
    </citation>
    <scope>NUCLEOTIDE SEQUENCE [LARGE SCALE GENOMIC DNA]</scope>
    <source>
        <strain evidence="16">ATCC 20501</strain>
    </source>
</reference>
<evidence type="ECO:0000256" key="3">
    <source>
        <dbReference type="ARBA" id="ARBA00004236"/>
    </source>
</evidence>
<accession>A0A1I2DVW6</accession>
<dbReference type="InterPro" id="IPR003594">
    <property type="entry name" value="HATPase_dom"/>
</dbReference>
<dbReference type="RefSeq" id="WP_093357473.1">
    <property type="nucleotide sequence ID" value="NZ_FNVB01000004.1"/>
</dbReference>
<keyword evidence="9 16" id="KW-0418">Kinase</keyword>
<dbReference type="PRINTS" id="PR00344">
    <property type="entry name" value="BCTRLSENSOR"/>
</dbReference>
<evidence type="ECO:0000256" key="4">
    <source>
        <dbReference type="ARBA" id="ARBA00012438"/>
    </source>
</evidence>
<dbReference type="InterPro" id="IPR005467">
    <property type="entry name" value="His_kinase_dom"/>
</dbReference>
<dbReference type="EC" id="2.7.13.3" evidence="4"/>
<dbReference type="SUPFAM" id="SSF52540">
    <property type="entry name" value="P-loop containing nucleoside triphosphate hydrolases"/>
    <property type="match status" value="1"/>
</dbReference>
<keyword evidence="6" id="KW-0808">Transferase</keyword>
<keyword evidence="10" id="KW-0067">ATP-binding</keyword>
<evidence type="ECO:0000256" key="7">
    <source>
        <dbReference type="ARBA" id="ARBA00022692"/>
    </source>
</evidence>
<evidence type="ECO:0000256" key="13">
    <source>
        <dbReference type="ARBA" id="ARBA00023136"/>
    </source>
</evidence>
<dbReference type="InterPro" id="IPR038318">
    <property type="entry name" value="KdpD_sf"/>
</dbReference>
<evidence type="ECO:0000313" key="19">
    <source>
        <dbReference type="Proteomes" id="UP000236729"/>
    </source>
</evidence>
<dbReference type="Gene3D" id="1.20.120.620">
    <property type="entry name" value="Backbone structure of the membrane domain of e. Coli histidine kinase receptor kdpd"/>
    <property type="match status" value="1"/>
</dbReference>
<dbReference type="GO" id="GO:0005886">
    <property type="term" value="C:plasma membrane"/>
    <property type="evidence" value="ECO:0007669"/>
    <property type="project" value="UniProtKB-SubCell"/>
</dbReference>
<dbReference type="FunFam" id="3.40.50.300:FF:000483">
    <property type="entry name" value="Sensor histidine kinase KdpD"/>
    <property type="match status" value="1"/>
</dbReference>
<dbReference type="InterPro" id="IPR052023">
    <property type="entry name" value="Histidine_kinase_KdpD"/>
</dbReference>
<organism evidence="16 19">
    <name type="scientific">Saccharopolyspora kobensis</name>
    <dbReference type="NCBI Taxonomy" id="146035"/>
    <lineage>
        <taxon>Bacteria</taxon>
        <taxon>Bacillati</taxon>
        <taxon>Actinomycetota</taxon>
        <taxon>Actinomycetes</taxon>
        <taxon>Pseudonocardiales</taxon>
        <taxon>Pseudonocardiaceae</taxon>
        <taxon>Saccharopolyspora</taxon>
    </lineage>
</organism>
<dbReference type="EMBL" id="FOME01000015">
    <property type="protein sequence ID" value="SFE84373.1"/>
    <property type="molecule type" value="Genomic_DNA"/>
</dbReference>
<name>A0A1H6BPJ1_9PSEU</name>
<dbReference type="InterPro" id="IPR004358">
    <property type="entry name" value="Sig_transdc_His_kin-like_C"/>
</dbReference>
<keyword evidence="7 14" id="KW-0812">Transmembrane</keyword>
<evidence type="ECO:0000256" key="14">
    <source>
        <dbReference type="SAM" id="Phobius"/>
    </source>
</evidence>
<feature type="domain" description="Histidine kinase" evidence="15">
    <location>
        <begin position="624"/>
        <end position="839"/>
    </location>
</feature>
<dbReference type="Proteomes" id="UP000236729">
    <property type="component" value="Unassembled WGS sequence"/>
</dbReference>
<feature type="transmembrane region" description="Helical" evidence="14">
    <location>
        <begin position="415"/>
        <end position="441"/>
    </location>
</feature>
<accession>A0A1H6BPJ1</accession>
<dbReference type="Gene3D" id="3.30.565.10">
    <property type="entry name" value="Histidine kinase-like ATPase, C-terminal domain"/>
    <property type="match status" value="1"/>
</dbReference>
<dbReference type="FunFam" id="3.40.50.620:FF:000112">
    <property type="entry name" value="Sensor histidine kinase KdpD"/>
    <property type="match status" value="1"/>
</dbReference>
<dbReference type="Pfam" id="PF13493">
    <property type="entry name" value="DUF4118"/>
    <property type="match status" value="1"/>
</dbReference>
<evidence type="ECO:0000256" key="10">
    <source>
        <dbReference type="ARBA" id="ARBA00022840"/>
    </source>
</evidence>
<dbReference type="GO" id="GO:0005524">
    <property type="term" value="F:ATP binding"/>
    <property type="evidence" value="ECO:0007669"/>
    <property type="project" value="UniProtKB-KW"/>
</dbReference>
<evidence type="ECO:0000313" key="18">
    <source>
        <dbReference type="Proteomes" id="UP000199690"/>
    </source>
</evidence>
<sequence length="844" mass="89881">MAENGRRRGELRIYLGAAPGVGKTYAMLNEAHRRVERGTDVVVGFVEDHGRAKTAALLDGLEVVPRAEIEHRGVALTEMDLAAVLARKPEVAVVDELAHTNVPGSRHEKRWQDVEELLEAGITVLSTVNVQHLESLNDVVEAITGVRQQETVPDEVVRRAEQIELADITPQALRRRMAHGNVYAADRVDAALGNYFRTGNLTALRELALLWLADQVDVALRRYRAEQKITDTWEARERVVVAVTGGPESETLIRRARRIAARAGAELQVVHVLRSDGLAGASPSGVARARKLADAVGASFHTVVGDDVPEALLEFARAADATQLVVGTSRRSRWARLFDEGIGALTVQKSGAIDVHMVTHPEAGGRQLLRKIARNPLSAARKSWAWVLSVLLPGAVTAVAYTAGFDALSTDVVGYFLATVIVALVGGMAPAIVAALLSGGLLNFFLTPPLYTLTVAEPQNLVTVIAMMIVGMVVAFTVDRAARLAEKASSARTEAALLTSYARTVLTHPDPLARLLEKVVENFGLTSAALLERVDDGWHVAATTGSERCTRPEDSDVDIEVNQDVHLVLRRPGRRPLPAADRTVLEGAAGQALMALRQQRMAAEAQEAQRRADATQLRTALLSAVGHDLRTPLASIKASVSSLRAPDLQLSAADTAELLAGVEESADRLTDLVGNLLDSSRLATGAIAPRLRPVGYYEVAARALAGLDGQQHVDVEIDESLPPVLADVGLLERVVANVVQNALKYGRPGGGRIGVRASEHAARVELRIVDHGPGLPEGAADAVFAPFERLGDLGDTGPSGVGLGLSVAQGFMTAMEGTIRAEDTPGGGLTIVLSLPAADGQGRR</sequence>
<dbReference type="GO" id="GO:0000155">
    <property type="term" value="F:phosphorelay sensor kinase activity"/>
    <property type="evidence" value="ECO:0007669"/>
    <property type="project" value="InterPro"/>
</dbReference>
<keyword evidence="13 14" id="KW-0472">Membrane</keyword>
<dbReference type="PROSITE" id="PS50109">
    <property type="entry name" value="HIS_KIN"/>
    <property type="match status" value="1"/>
</dbReference>
<dbReference type="Gene3D" id="3.40.50.620">
    <property type="entry name" value="HUPs"/>
    <property type="match status" value="1"/>
</dbReference>
<protein>
    <recommendedName>
        <fullName evidence="4">histidine kinase</fullName>
        <ecNumber evidence="4">2.7.13.3</ecNumber>
    </recommendedName>
</protein>
<dbReference type="InterPro" id="IPR003661">
    <property type="entry name" value="HisK_dim/P_dom"/>
</dbReference>
<evidence type="ECO:0000256" key="12">
    <source>
        <dbReference type="ARBA" id="ARBA00023012"/>
    </source>
</evidence>
<evidence type="ECO:0000313" key="16">
    <source>
        <dbReference type="EMBL" id="SEG62611.1"/>
    </source>
</evidence>
<evidence type="ECO:0000256" key="2">
    <source>
        <dbReference type="ARBA" id="ARBA00004141"/>
    </source>
</evidence>
<dbReference type="InterPro" id="IPR014729">
    <property type="entry name" value="Rossmann-like_a/b/a_fold"/>
</dbReference>
<keyword evidence="18" id="KW-1185">Reference proteome</keyword>
<keyword evidence="11 14" id="KW-1133">Transmembrane helix</keyword>
<keyword evidence="5" id="KW-0597">Phosphoprotein</keyword>